<comment type="subcellular location">
    <subcellularLocation>
        <location evidence="1">Cytoplasm</location>
    </subcellularLocation>
</comment>
<sequence>MVKVLFICLGNICRSPLAEGIFNHKVKQLGLEGKFTSDSCGTSDYHIGELPDERTLACAKNHQIPISHRARQLNRVDIREFDYLVAMDMSNKRNIQNVMTRYNISHDQLFLLREFHPDPDHLEVPDPYYGGEEGFEQVYKIIDESLDHFLEKLKVEHNLYV</sequence>
<dbReference type="InterPro" id="IPR050438">
    <property type="entry name" value="LMW_PTPase"/>
</dbReference>
<name>A0A9X2P2P7_9BACT</name>
<evidence type="ECO:0000256" key="1">
    <source>
        <dbReference type="ARBA" id="ARBA00004496"/>
    </source>
</evidence>
<organism evidence="8 9">
    <name type="scientific">Aquiflexum gelatinilyticum</name>
    <dbReference type="NCBI Taxonomy" id="2961943"/>
    <lineage>
        <taxon>Bacteria</taxon>
        <taxon>Pseudomonadati</taxon>
        <taxon>Bacteroidota</taxon>
        <taxon>Cytophagia</taxon>
        <taxon>Cytophagales</taxon>
        <taxon>Cyclobacteriaceae</taxon>
        <taxon>Aquiflexum</taxon>
    </lineage>
</organism>
<feature type="active site" evidence="6">
    <location>
        <position position="14"/>
    </location>
</feature>
<feature type="domain" description="Phosphotyrosine protein phosphatase I" evidence="7">
    <location>
        <begin position="2"/>
        <end position="152"/>
    </location>
</feature>
<dbReference type="SMART" id="SM00226">
    <property type="entry name" value="LMWPc"/>
    <property type="match status" value="1"/>
</dbReference>
<keyword evidence="9" id="KW-1185">Reference proteome</keyword>
<dbReference type="InterPro" id="IPR036196">
    <property type="entry name" value="Ptyr_pPase_sf"/>
</dbReference>
<evidence type="ECO:0000256" key="5">
    <source>
        <dbReference type="ARBA" id="ARBA00022912"/>
    </source>
</evidence>
<evidence type="ECO:0000256" key="3">
    <source>
        <dbReference type="ARBA" id="ARBA00022490"/>
    </source>
</evidence>
<dbReference type="GO" id="GO:0005737">
    <property type="term" value="C:cytoplasm"/>
    <property type="evidence" value="ECO:0007669"/>
    <property type="project" value="UniProtKB-SubCell"/>
</dbReference>
<dbReference type="InterPro" id="IPR017867">
    <property type="entry name" value="Tyr_phospatase_low_mol_wt"/>
</dbReference>
<comment type="similarity">
    <text evidence="2">Belongs to the low molecular weight phosphotyrosine protein phosphatase family.</text>
</comment>
<gene>
    <name evidence="8" type="ORF">NU887_05435</name>
</gene>
<dbReference type="PANTHER" id="PTHR11717">
    <property type="entry name" value="LOW MOLECULAR WEIGHT PROTEIN TYROSINE PHOSPHATASE"/>
    <property type="match status" value="1"/>
</dbReference>
<evidence type="ECO:0000256" key="6">
    <source>
        <dbReference type="PIRSR" id="PIRSR617867-1"/>
    </source>
</evidence>
<dbReference type="PRINTS" id="PR00719">
    <property type="entry name" value="LMWPTPASE"/>
</dbReference>
<reference evidence="8" key="1">
    <citation type="submission" date="2022-08" db="EMBL/GenBank/DDBJ databases">
        <authorList>
            <person name="Zhang D."/>
        </authorList>
    </citation>
    <scope>NUCLEOTIDE SEQUENCE</scope>
    <source>
        <strain evidence="8">XJ19-11</strain>
    </source>
</reference>
<dbReference type="GO" id="GO:0004725">
    <property type="term" value="F:protein tyrosine phosphatase activity"/>
    <property type="evidence" value="ECO:0007669"/>
    <property type="project" value="InterPro"/>
</dbReference>
<keyword evidence="3" id="KW-0963">Cytoplasm</keyword>
<dbReference type="RefSeq" id="WP_258422347.1">
    <property type="nucleotide sequence ID" value="NZ_JANAEZ010000006.1"/>
</dbReference>
<evidence type="ECO:0000313" key="8">
    <source>
        <dbReference type="EMBL" id="MCR9014468.1"/>
    </source>
</evidence>
<dbReference type="CDD" id="cd16343">
    <property type="entry name" value="LMWPTP"/>
    <property type="match status" value="1"/>
</dbReference>
<evidence type="ECO:0000256" key="4">
    <source>
        <dbReference type="ARBA" id="ARBA00022801"/>
    </source>
</evidence>
<protein>
    <submittedName>
        <fullName evidence="8">Low molecular weight phosphotyrosine protein phosphatase</fullName>
    </submittedName>
</protein>
<dbReference type="Gene3D" id="3.40.50.2300">
    <property type="match status" value="1"/>
</dbReference>
<accession>A0A9X2P2P7</accession>
<comment type="caution">
    <text evidence="8">The sequence shown here is derived from an EMBL/GenBank/DDBJ whole genome shotgun (WGS) entry which is preliminary data.</text>
</comment>
<proteinExistence type="inferred from homology"/>
<dbReference type="FunFam" id="3.40.50.2300:FF:000105">
    <property type="entry name" value="Low molecular weight phosphotyrosine protein"/>
    <property type="match status" value="1"/>
</dbReference>
<evidence type="ECO:0000259" key="7">
    <source>
        <dbReference type="SMART" id="SM00226"/>
    </source>
</evidence>
<dbReference type="PANTHER" id="PTHR11717:SF7">
    <property type="entry name" value="LOW MOLECULAR WEIGHT PHOSPHOTYROSINE PROTEIN PHOSPHATASE"/>
    <property type="match status" value="1"/>
</dbReference>
<dbReference type="EMBL" id="JANSUY010000002">
    <property type="protein sequence ID" value="MCR9014468.1"/>
    <property type="molecule type" value="Genomic_DNA"/>
</dbReference>
<dbReference type="InterPro" id="IPR023485">
    <property type="entry name" value="Ptyr_pPase"/>
</dbReference>
<keyword evidence="4" id="KW-0378">Hydrolase</keyword>
<dbReference type="Pfam" id="PF01451">
    <property type="entry name" value="LMWPc"/>
    <property type="match status" value="1"/>
</dbReference>
<feature type="active site" description="Nucleophile" evidence="6">
    <location>
        <position position="8"/>
    </location>
</feature>
<keyword evidence="5" id="KW-0904">Protein phosphatase</keyword>
<evidence type="ECO:0000313" key="9">
    <source>
        <dbReference type="Proteomes" id="UP001142175"/>
    </source>
</evidence>
<dbReference type="AlphaFoldDB" id="A0A9X2P2P7"/>
<feature type="active site" description="Proton donor" evidence="6">
    <location>
        <position position="126"/>
    </location>
</feature>
<dbReference type="SUPFAM" id="SSF52788">
    <property type="entry name" value="Phosphotyrosine protein phosphatases I"/>
    <property type="match status" value="1"/>
</dbReference>
<dbReference type="Proteomes" id="UP001142175">
    <property type="component" value="Unassembled WGS sequence"/>
</dbReference>
<evidence type="ECO:0000256" key="2">
    <source>
        <dbReference type="ARBA" id="ARBA00011063"/>
    </source>
</evidence>